<evidence type="ECO:0000313" key="19">
    <source>
        <dbReference type="EMBL" id="VFP81649.1"/>
    </source>
</evidence>
<feature type="domain" description="ExoI SH3-like" evidence="17">
    <location>
        <begin position="207"/>
        <end position="355"/>
    </location>
</feature>
<dbReference type="InterPro" id="IPR013620">
    <property type="entry name" value="Exonuc_1_SH3"/>
</dbReference>
<dbReference type="GO" id="GO:0046872">
    <property type="term" value="F:metal ion binding"/>
    <property type="evidence" value="ECO:0007669"/>
    <property type="project" value="UniProtKB-KW"/>
</dbReference>
<dbReference type="OrthoDB" id="9763470at2"/>
<evidence type="ECO:0000256" key="8">
    <source>
        <dbReference type="ARBA" id="ARBA00022839"/>
    </source>
</evidence>
<dbReference type="EMBL" id="LR217710">
    <property type="protein sequence ID" value="VFP81649.1"/>
    <property type="molecule type" value="Genomic_DNA"/>
</dbReference>
<protein>
    <recommendedName>
        <fullName evidence="3 14">Exodeoxyribonuclease I</fullName>
        <ecNumber evidence="2 14">3.1.11.1</ecNumber>
    </recommendedName>
</protein>
<dbReference type="Gene3D" id="3.30.1520.20">
    <property type="entry name" value="Exonuclease ExoI, domain 2"/>
    <property type="match status" value="1"/>
</dbReference>
<comment type="cofactor">
    <cofactor evidence="16">
        <name>Mg(2+)</name>
        <dbReference type="ChEBI" id="CHEBI:18420"/>
    </cofactor>
    <text evidence="16">Binds 2 Mg(2+) ions per monomer.</text>
</comment>
<feature type="binding site" evidence="15">
    <location>
        <position position="22"/>
    </location>
    <ligand>
        <name>substrate</name>
    </ligand>
</feature>
<dbReference type="InterPro" id="IPR058561">
    <property type="entry name" value="Exonuc_1_C"/>
</dbReference>
<evidence type="ECO:0000256" key="2">
    <source>
        <dbReference type="ARBA" id="ARBA00012108"/>
    </source>
</evidence>
<sequence>MLKKKYSVNFSTKNSFVFYDYETFGTNVSLDKVSQFCSIETDNSFNIIRKKTVLFCYPPLDYLPDPKSVLITKILPQYTKIHGLNEYFFTKKIYDIFSQKNICIVGYNNINFDNLITRNLFYRNLLDPYEWCWKNNNFSWDILNILRSFYIFYPEVMLWCHKIDGTISFKLSDVTLVNKIEHTNIHDAFSDVTATVLIARYLYYRNKKFFLFLYKISHKKNILSFIYKNYKKPFFYLSSYFGSKNNNFGCVMILDFHPIYNSNIIVIDLSINIKNLFSLYNNSINKILKIKKLFHCGIQVININKAPLLFSYNSLSDKNCKRLNINYLRCQKNFFLLKDNIQIKNWIISFFSNRNKNKIIQDVDLLLYKNFFTYQDKSLFSFIHCNPPSFWINWNPKFIDNRIKEIFFRLKARNFINLLSKSEIKIWKSYCQKKINSKFVNTYIENIRLLQLKYDIKHSNYILLEKLIDYVNKITYKINNLIK</sequence>
<dbReference type="SUPFAM" id="SSF53098">
    <property type="entry name" value="Ribonuclease H-like"/>
    <property type="match status" value="1"/>
</dbReference>
<keyword evidence="11 14" id="KW-0234">DNA repair</keyword>
<dbReference type="GO" id="GO:0003677">
    <property type="term" value="F:DNA binding"/>
    <property type="evidence" value="ECO:0007669"/>
    <property type="project" value="UniProtKB-KW"/>
</dbReference>
<gene>
    <name evidence="19" type="primary">sbcB</name>
    <name evidence="19" type="ORF">BUCICURV3402_375</name>
</gene>
<dbReference type="FunFam" id="3.30.420.10:FF:000033">
    <property type="entry name" value="Exodeoxyribonuclease I"/>
    <property type="match status" value="1"/>
</dbReference>
<dbReference type="Pfam" id="PF26016">
    <property type="entry name" value="ExoI_C"/>
    <property type="match status" value="1"/>
</dbReference>
<comment type="subunit">
    <text evidence="13">Monomer. Interacts with ssb (via C-terminus); this interaction stimulates the exonuclease activity by recruiting the enzyme to its substrate.</text>
</comment>
<dbReference type="GO" id="GO:0006281">
    <property type="term" value="P:DNA repair"/>
    <property type="evidence" value="ECO:0007669"/>
    <property type="project" value="UniProtKB-KW"/>
</dbReference>
<evidence type="ECO:0000256" key="13">
    <source>
        <dbReference type="ARBA" id="ARBA00046792"/>
    </source>
</evidence>
<dbReference type="PIRSF" id="PIRSF000977">
    <property type="entry name" value="Exodeoxyribonuclease_I"/>
    <property type="match status" value="1"/>
</dbReference>
<comment type="catalytic activity">
    <reaction evidence="1 14">
        <text>Exonucleolytic cleavage in the 3'- to 5'-direction to yield nucleoside 5'-phosphates.</text>
        <dbReference type="EC" id="3.1.11.1"/>
    </reaction>
</comment>
<keyword evidence="9 16" id="KW-0460">Magnesium</keyword>
<keyword evidence="7 14" id="KW-0378">Hydrolase</keyword>
<dbReference type="Pfam" id="PF00929">
    <property type="entry name" value="RNase_T"/>
    <property type="match status" value="1"/>
</dbReference>
<evidence type="ECO:0000256" key="16">
    <source>
        <dbReference type="PIRSR" id="PIRSR000977-2"/>
    </source>
</evidence>
<dbReference type="PROSITE" id="PS51784">
    <property type="entry name" value="EXOI_SH3"/>
    <property type="match status" value="1"/>
</dbReference>
<proteinExistence type="predicted"/>
<dbReference type="CDD" id="cd06138">
    <property type="entry name" value="ExoI_N"/>
    <property type="match status" value="1"/>
</dbReference>
<dbReference type="Pfam" id="PF08411">
    <property type="entry name" value="ExoI_SH3"/>
    <property type="match status" value="1"/>
</dbReference>
<name>A0A451D721_9GAMM</name>
<dbReference type="Gene3D" id="1.10.287.1240">
    <property type="match status" value="1"/>
</dbReference>
<evidence type="ECO:0000256" key="12">
    <source>
        <dbReference type="ARBA" id="ARBA00046035"/>
    </source>
</evidence>
<evidence type="ECO:0000256" key="11">
    <source>
        <dbReference type="ARBA" id="ARBA00023204"/>
    </source>
</evidence>
<feature type="domain" description="ExoI C-terminal" evidence="18">
    <location>
        <begin position="359"/>
        <end position="475"/>
    </location>
</feature>
<evidence type="ECO:0000256" key="10">
    <source>
        <dbReference type="ARBA" id="ARBA00023125"/>
    </source>
</evidence>
<feature type="binding site" evidence="16">
    <location>
        <position position="20"/>
    </location>
    <ligand>
        <name>Mg(2+)</name>
        <dbReference type="ChEBI" id="CHEBI:18420"/>
        <label>1</label>
    </ligand>
</feature>
<dbReference type="InterPro" id="IPR012337">
    <property type="entry name" value="RNaseH-like_sf"/>
</dbReference>
<evidence type="ECO:0000256" key="7">
    <source>
        <dbReference type="ARBA" id="ARBA00022801"/>
    </source>
</evidence>
<dbReference type="InterPro" id="IPR034747">
    <property type="entry name" value="EXOI_SH3"/>
</dbReference>
<evidence type="ECO:0000256" key="6">
    <source>
        <dbReference type="ARBA" id="ARBA00022763"/>
    </source>
</evidence>
<dbReference type="NCBIfam" id="NF008746">
    <property type="entry name" value="PRK11779.1"/>
    <property type="match status" value="1"/>
</dbReference>
<evidence type="ECO:0000256" key="9">
    <source>
        <dbReference type="ARBA" id="ARBA00022842"/>
    </source>
</evidence>
<evidence type="ECO:0000259" key="18">
    <source>
        <dbReference type="PROSITE" id="PS51785"/>
    </source>
</evidence>
<keyword evidence="8 14" id="KW-0269">Exonuclease</keyword>
<keyword evidence="6 14" id="KW-0227">DNA damage</keyword>
<reference evidence="19 20" key="1">
    <citation type="submission" date="2019-02" db="EMBL/GenBank/DDBJ databases">
        <authorList>
            <person name="Manzano-Marin A."/>
            <person name="Manzano-Marin A."/>
        </authorList>
    </citation>
    <scope>NUCLEOTIDE SEQUENCE [LARGE SCALE GENOMIC DNA]</scope>
    <source>
        <strain evidence="19 20">BuCicurvipes</strain>
    </source>
</reference>
<dbReference type="GO" id="GO:0008310">
    <property type="term" value="F:single-stranded DNA 3'-5' DNA exonuclease activity"/>
    <property type="evidence" value="ECO:0007669"/>
    <property type="project" value="UniProtKB-EC"/>
</dbReference>
<evidence type="ECO:0000256" key="1">
    <source>
        <dbReference type="ARBA" id="ARBA00000563"/>
    </source>
</evidence>
<dbReference type="InterPro" id="IPR036397">
    <property type="entry name" value="RNaseH_sf"/>
</dbReference>
<evidence type="ECO:0000313" key="20">
    <source>
        <dbReference type="Proteomes" id="UP000294344"/>
    </source>
</evidence>
<dbReference type="Proteomes" id="UP000294344">
    <property type="component" value="Chromosome"/>
</dbReference>
<evidence type="ECO:0000259" key="17">
    <source>
        <dbReference type="PROSITE" id="PS51784"/>
    </source>
</evidence>
<dbReference type="EC" id="3.1.11.1" evidence="2 14"/>
<organism evidence="19 20">
    <name type="scientific">Buchnera aphidicola</name>
    <name type="common">Cinara curvipes</name>
    <dbReference type="NCBI Taxonomy" id="2518975"/>
    <lineage>
        <taxon>Bacteria</taxon>
        <taxon>Pseudomonadati</taxon>
        <taxon>Pseudomonadota</taxon>
        <taxon>Gammaproteobacteria</taxon>
        <taxon>Enterobacterales</taxon>
        <taxon>Erwiniaceae</taxon>
        <taxon>Buchnera</taxon>
    </lineage>
</organism>
<dbReference type="InterPro" id="IPR023607">
    <property type="entry name" value="Exodeoxyribonuclease_I"/>
</dbReference>
<dbReference type="RefSeq" id="WP_154029404.1">
    <property type="nucleotide sequence ID" value="NZ_LR217710.1"/>
</dbReference>
<dbReference type="PROSITE" id="PS51785">
    <property type="entry name" value="EXOI_C"/>
    <property type="match status" value="1"/>
</dbReference>
<dbReference type="Gene3D" id="1.20.1280.70">
    <property type="entry name" value="Exonuclease ExoI, domain 3"/>
    <property type="match status" value="1"/>
</dbReference>
<keyword evidence="5 16" id="KW-0479">Metal-binding</keyword>
<evidence type="ECO:0000256" key="5">
    <source>
        <dbReference type="ARBA" id="ARBA00022723"/>
    </source>
</evidence>
<evidence type="ECO:0000256" key="3">
    <source>
        <dbReference type="ARBA" id="ARBA00019900"/>
    </source>
</evidence>
<dbReference type="InterPro" id="IPR038649">
    <property type="entry name" value="EXOI_SH3_sf"/>
</dbReference>
<feature type="binding site" evidence="15">
    <location>
        <position position="170"/>
    </location>
    <ligand>
        <name>substrate</name>
    </ligand>
</feature>
<keyword evidence="10" id="KW-0238">DNA-binding</keyword>
<evidence type="ECO:0000256" key="15">
    <source>
        <dbReference type="PIRSR" id="PIRSR000977-1"/>
    </source>
</evidence>
<keyword evidence="4 14" id="KW-0540">Nuclease</keyword>
<feature type="binding site" evidence="16">
    <location>
        <position position="22"/>
    </location>
    <ligand>
        <name>Mg(2+)</name>
        <dbReference type="ChEBI" id="CHEBI:18420"/>
        <label>2</label>
    </ligand>
</feature>
<evidence type="ECO:0000256" key="14">
    <source>
        <dbReference type="PIRNR" id="PIRNR000977"/>
    </source>
</evidence>
<dbReference type="AlphaFoldDB" id="A0A451D721"/>
<evidence type="ECO:0000256" key="4">
    <source>
        <dbReference type="ARBA" id="ARBA00022722"/>
    </source>
</evidence>
<feature type="binding site" evidence="16">
    <location>
        <position position="191"/>
    </location>
    <ligand>
        <name>Mg(2+)</name>
        <dbReference type="ChEBI" id="CHEBI:18420"/>
        <label>2</label>
    </ligand>
</feature>
<dbReference type="InterPro" id="IPR013520">
    <property type="entry name" value="Ribonucl_H"/>
</dbReference>
<accession>A0A451D721</accession>
<comment type="function">
    <text evidence="12">Degrades single-stranded DNA (ssDNA) in a highly processive manner. Also functions as a DNA deoxyribophosphodiesterase that releases deoxyribose-phosphate moieties following the cleavage of DNA at an apurinic/apyrimidinic (AP) site by either an AP endonuclease or AP lyase.</text>
</comment>
<dbReference type="Gene3D" id="3.30.420.10">
    <property type="entry name" value="Ribonuclease H-like superfamily/Ribonuclease H"/>
    <property type="match status" value="1"/>
</dbReference>